<keyword evidence="4" id="KW-1185">Reference proteome</keyword>
<organism evidence="3 4">
    <name type="scientific">Actinomycetospora succinea</name>
    <dbReference type="NCBI Taxonomy" id="663603"/>
    <lineage>
        <taxon>Bacteria</taxon>
        <taxon>Bacillati</taxon>
        <taxon>Actinomycetota</taxon>
        <taxon>Actinomycetes</taxon>
        <taxon>Pseudonocardiales</taxon>
        <taxon>Pseudonocardiaceae</taxon>
        <taxon>Actinomycetospora</taxon>
    </lineage>
</organism>
<dbReference type="Gene3D" id="1.10.4100.10">
    <property type="entry name" value="2-methylcitrate dehydratase PrpD"/>
    <property type="match status" value="1"/>
</dbReference>
<comment type="caution">
    <text evidence="3">The sequence shown here is derived from an EMBL/GenBank/DDBJ whole genome shotgun (WGS) entry which is preliminary data.</text>
</comment>
<dbReference type="InterPro" id="IPR036148">
    <property type="entry name" value="MmgE/PrpD_sf"/>
</dbReference>
<protein>
    <submittedName>
        <fullName evidence="3">2-methylcitrate dehydratase PrpD</fullName>
    </submittedName>
</protein>
<proteinExistence type="inferred from homology"/>
<dbReference type="InterPro" id="IPR045336">
    <property type="entry name" value="MmgE_PrpD_N"/>
</dbReference>
<dbReference type="GO" id="GO:0016829">
    <property type="term" value="F:lyase activity"/>
    <property type="evidence" value="ECO:0007669"/>
    <property type="project" value="InterPro"/>
</dbReference>
<reference evidence="3 4" key="1">
    <citation type="submission" date="2019-03" db="EMBL/GenBank/DDBJ databases">
        <title>Genomic Encyclopedia of Type Strains, Phase IV (KMG-IV): sequencing the most valuable type-strain genomes for metagenomic binning, comparative biology and taxonomic classification.</title>
        <authorList>
            <person name="Goeker M."/>
        </authorList>
    </citation>
    <scope>NUCLEOTIDE SEQUENCE [LARGE SCALE GENOMIC DNA]</scope>
    <source>
        <strain evidence="3 4">DSM 45775</strain>
    </source>
</reference>
<dbReference type="AlphaFoldDB" id="A0A4V3DAJ0"/>
<dbReference type="SUPFAM" id="SSF103378">
    <property type="entry name" value="2-methylcitrate dehydratase PrpD"/>
    <property type="match status" value="1"/>
</dbReference>
<sequence>MSTLAELATRSVAAARDADADTRHQAARQVLDVLGCVASGAGHPVATTWLPLVPEVDDDPRRGGVVLPGVPGVRALDDAVEVGATLAHLDELDPLHGPGAFAAGAVVVPTAVAVSLAHGCPGELLARAVVAGHEAGIDASLRFGGPALYGRGLWPTAVFGPLAAAAATSVLLGLDEDATTRALALAAAGIGGFLSADVLGHGHYLLAGTAARAGLRAARGAQAGLAVSTTLLDGPAAALFGHPPAPASPPGAPHVTGVGTKTWPCSRPLQSALAALDEIGTAPRAGDTVVVALPAAARHFVTADPAPADATTAAASAVVAVRGHAVGRAADPRWYRDVAAGVERGPEIAVELAAADDLDAAFPARWGAHVRVERDGGTVGAASCLVPPGDPERPLDDAALLARASRLAGQDLAGWLDLDAGPFVGAGRRGP</sequence>
<dbReference type="InterPro" id="IPR042188">
    <property type="entry name" value="MmgE/PrpD_sf_2"/>
</dbReference>
<dbReference type="EMBL" id="SNYO01000002">
    <property type="protein sequence ID" value="TDQ62363.1"/>
    <property type="molecule type" value="Genomic_DNA"/>
</dbReference>
<dbReference type="RefSeq" id="WP_133825453.1">
    <property type="nucleotide sequence ID" value="NZ_BAABHR010000029.1"/>
</dbReference>
<name>A0A4V3DAJ0_9PSEU</name>
<gene>
    <name evidence="3" type="ORF">EV188_10217</name>
</gene>
<evidence type="ECO:0000313" key="3">
    <source>
        <dbReference type="EMBL" id="TDQ62363.1"/>
    </source>
</evidence>
<dbReference type="Pfam" id="PF03972">
    <property type="entry name" value="MmgE_PrpD_N"/>
    <property type="match status" value="1"/>
</dbReference>
<dbReference type="PANTHER" id="PTHR16943">
    <property type="entry name" value="2-METHYLCITRATE DEHYDRATASE-RELATED"/>
    <property type="match status" value="1"/>
</dbReference>
<comment type="similarity">
    <text evidence="1">Belongs to the PrpD family.</text>
</comment>
<evidence type="ECO:0000256" key="1">
    <source>
        <dbReference type="ARBA" id="ARBA00006174"/>
    </source>
</evidence>
<evidence type="ECO:0000313" key="4">
    <source>
        <dbReference type="Proteomes" id="UP000295705"/>
    </source>
</evidence>
<dbReference type="PANTHER" id="PTHR16943:SF8">
    <property type="entry name" value="2-METHYLCITRATE DEHYDRATASE"/>
    <property type="match status" value="1"/>
</dbReference>
<dbReference type="Proteomes" id="UP000295705">
    <property type="component" value="Unassembled WGS sequence"/>
</dbReference>
<dbReference type="InterPro" id="IPR042183">
    <property type="entry name" value="MmgE/PrpD_sf_1"/>
</dbReference>
<accession>A0A4V3DAJ0</accession>
<evidence type="ECO:0000259" key="2">
    <source>
        <dbReference type="Pfam" id="PF03972"/>
    </source>
</evidence>
<dbReference type="Gene3D" id="3.30.1330.120">
    <property type="entry name" value="2-methylcitrate dehydratase PrpD"/>
    <property type="match status" value="1"/>
</dbReference>
<dbReference type="InterPro" id="IPR005656">
    <property type="entry name" value="MmgE_PrpD"/>
</dbReference>
<feature type="domain" description="MmgE/PrpD N-terminal" evidence="2">
    <location>
        <begin position="15"/>
        <end position="235"/>
    </location>
</feature>
<dbReference type="OrthoDB" id="4334995at2"/>